<feature type="transmembrane region" description="Helical" evidence="4">
    <location>
        <begin position="7"/>
        <end position="28"/>
    </location>
</feature>
<dbReference type="AlphaFoldDB" id="A0A2W5S901"/>
<dbReference type="PROSITE" id="PS50043">
    <property type="entry name" value="HTH_LUXR_2"/>
    <property type="match status" value="1"/>
</dbReference>
<keyword evidence="4" id="KW-1133">Transmembrane helix</keyword>
<reference evidence="6 7" key="1">
    <citation type="submission" date="2017-08" db="EMBL/GenBank/DDBJ databases">
        <title>Infants hospitalized years apart are colonized by the same room-sourced microbial strains.</title>
        <authorList>
            <person name="Brooks B."/>
            <person name="Olm M.R."/>
            <person name="Firek B.A."/>
            <person name="Baker R."/>
            <person name="Thomas B.C."/>
            <person name="Morowitz M.J."/>
            <person name="Banfield J.F."/>
        </authorList>
    </citation>
    <scope>NUCLEOTIDE SEQUENCE [LARGE SCALE GENOMIC DNA]</scope>
    <source>
        <strain evidence="6">S2_003_000_R2_11</strain>
    </source>
</reference>
<name>A0A2W5S901_CERSP</name>
<evidence type="ECO:0000256" key="3">
    <source>
        <dbReference type="ARBA" id="ARBA00023163"/>
    </source>
</evidence>
<evidence type="ECO:0000256" key="4">
    <source>
        <dbReference type="SAM" id="Phobius"/>
    </source>
</evidence>
<dbReference type="Pfam" id="PF00196">
    <property type="entry name" value="GerE"/>
    <property type="match status" value="1"/>
</dbReference>
<evidence type="ECO:0000256" key="2">
    <source>
        <dbReference type="ARBA" id="ARBA00023125"/>
    </source>
</evidence>
<evidence type="ECO:0000256" key="1">
    <source>
        <dbReference type="ARBA" id="ARBA00023015"/>
    </source>
</evidence>
<dbReference type="InterPro" id="IPR000792">
    <property type="entry name" value="Tscrpt_reg_LuxR_C"/>
</dbReference>
<dbReference type="InterPro" id="IPR016032">
    <property type="entry name" value="Sig_transdc_resp-reg_C-effctor"/>
</dbReference>
<keyword evidence="4" id="KW-0472">Membrane</keyword>
<dbReference type="SMART" id="SM00421">
    <property type="entry name" value="HTH_LUXR"/>
    <property type="match status" value="1"/>
</dbReference>
<keyword evidence="3" id="KW-0804">Transcription</keyword>
<accession>A0A2W5S901</accession>
<evidence type="ECO:0000259" key="5">
    <source>
        <dbReference type="PROSITE" id="PS50043"/>
    </source>
</evidence>
<dbReference type="PRINTS" id="PR00038">
    <property type="entry name" value="HTHLUXR"/>
</dbReference>
<feature type="transmembrane region" description="Helical" evidence="4">
    <location>
        <begin position="48"/>
        <end position="69"/>
    </location>
</feature>
<dbReference type="GO" id="GO:0003677">
    <property type="term" value="F:DNA binding"/>
    <property type="evidence" value="ECO:0007669"/>
    <property type="project" value="UniProtKB-KW"/>
</dbReference>
<evidence type="ECO:0000313" key="7">
    <source>
        <dbReference type="Proteomes" id="UP000248975"/>
    </source>
</evidence>
<dbReference type="GO" id="GO:0006355">
    <property type="term" value="P:regulation of DNA-templated transcription"/>
    <property type="evidence" value="ECO:0007669"/>
    <property type="project" value="InterPro"/>
</dbReference>
<protein>
    <submittedName>
        <fullName evidence="6">Helix-turn-helix transcriptional regulator</fullName>
    </submittedName>
</protein>
<dbReference type="PANTHER" id="PTHR44688">
    <property type="entry name" value="DNA-BINDING TRANSCRIPTIONAL ACTIVATOR DEVR_DOSR"/>
    <property type="match status" value="1"/>
</dbReference>
<keyword evidence="2" id="KW-0238">DNA-binding</keyword>
<dbReference type="CDD" id="cd06170">
    <property type="entry name" value="LuxR_C_like"/>
    <property type="match status" value="1"/>
</dbReference>
<organism evidence="6 7">
    <name type="scientific">Cereibacter sphaeroides</name>
    <name type="common">Rhodobacter sphaeroides</name>
    <dbReference type="NCBI Taxonomy" id="1063"/>
    <lineage>
        <taxon>Bacteria</taxon>
        <taxon>Pseudomonadati</taxon>
        <taxon>Pseudomonadota</taxon>
        <taxon>Alphaproteobacteria</taxon>
        <taxon>Rhodobacterales</taxon>
        <taxon>Paracoccaceae</taxon>
        <taxon>Cereibacter</taxon>
    </lineage>
</organism>
<proteinExistence type="predicted"/>
<dbReference type="Proteomes" id="UP000248975">
    <property type="component" value="Unassembled WGS sequence"/>
</dbReference>
<dbReference type="EMBL" id="QFQS01000001">
    <property type="protein sequence ID" value="PZQ99478.1"/>
    <property type="molecule type" value="Genomic_DNA"/>
</dbReference>
<evidence type="ECO:0000313" key="6">
    <source>
        <dbReference type="EMBL" id="PZQ99478.1"/>
    </source>
</evidence>
<keyword evidence="1" id="KW-0805">Transcription regulation</keyword>
<dbReference type="PANTHER" id="PTHR44688:SF16">
    <property type="entry name" value="DNA-BINDING TRANSCRIPTIONAL ACTIVATOR DEVR_DOSR"/>
    <property type="match status" value="1"/>
</dbReference>
<dbReference type="SUPFAM" id="SSF46894">
    <property type="entry name" value="C-terminal effector domain of the bipartite response regulators"/>
    <property type="match status" value="1"/>
</dbReference>
<gene>
    <name evidence="6" type="ORF">DI533_02060</name>
</gene>
<dbReference type="Gene3D" id="1.10.10.10">
    <property type="entry name" value="Winged helix-like DNA-binding domain superfamily/Winged helix DNA-binding domain"/>
    <property type="match status" value="1"/>
</dbReference>
<dbReference type="InterPro" id="IPR036388">
    <property type="entry name" value="WH-like_DNA-bd_sf"/>
</dbReference>
<comment type="caution">
    <text evidence="6">The sequence shown here is derived from an EMBL/GenBank/DDBJ whole genome shotgun (WGS) entry which is preliminary data.</text>
</comment>
<keyword evidence="4" id="KW-0812">Transmembrane</keyword>
<sequence length="175" mass="18624">MWNRESGILIGLILFQSACTVFFLGDVLADIRGLGWSGATLLVMLPELAAVMGLFSAVGILSVYLVRLLRRQAQMERGMSVAQGALADLMQGYFDTWQLTPSEADVATFTIKGYSIAEIAALRGSAETTVKTHLNAIYRKAGVTGRGQLVSLLVEDLMGGPLAGVTPRAVETTSG</sequence>
<feature type="domain" description="HTH luxR-type" evidence="5">
    <location>
        <begin position="92"/>
        <end position="157"/>
    </location>
</feature>